<dbReference type="Proteomes" id="UP000237351">
    <property type="component" value="Chromosome"/>
</dbReference>
<dbReference type="InterPro" id="IPR045214">
    <property type="entry name" value="Surf1/Surf4"/>
</dbReference>
<evidence type="ECO:0000256" key="3">
    <source>
        <dbReference type="ARBA" id="ARBA00022692"/>
    </source>
</evidence>
<keyword evidence="3 6" id="KW-0812">Transmembrane</keyword>
<dbReference type="PANTHER" id="PTHR23427:SF2">
    <property type="entry name" value="SURFEIT LOCUS PROTEIN 1"/>
    <property type="match status" value="1"/>
</dbReference>
<keyword evidence="8" id="KW-1185">Reference proteome</keyword>
<sequence>MLKFLSLLRSQKIPTLMTVVGFCILFSLGTWQIKRLTWKEALVKEISERAKLPSLNAQDMEKLTSSTLVFRVVELKGHFLHAYEMHLQSRLYQGQIGYHLVTPFETKSGSLLMIDRGWVPLHEHPAIERPLGEVSLKGLVRLPEKPSMFTPSNQYDQNHLYWISPSEIAEKKYLKNVLPIYLIQIGQNENGYYPKISNGSFSLRNLHLSYAITWYSLSIILLIIYGVYIFKKMRYTHRA</sequence>
<dbReference type="InterPro" id="IPR002994">
    <property type="entry name" value="Surf1/Shy1"/>
</dbReference>
<feature type="transmembrane region" description="Helical" evidence="6">
    <location>
        <begin position="208"/>
        <end position="230"/>
    </location>
</feature>
<proteinExistence type="inferred from homology"/>
<keyword evidence="5 6" id="KW-0472">Membrane</keyword>
<evidence type="ECO:0000256" key="4">
    <source>
        <dbReference type="ARBA" id="ARBA00022989"/>
    </source>
</evidence>
<dbReference type="STRING" id="1414854.GQ61_07460"/>
<dbReference type="OrthoDB" id="6079986at2"/>
<dbReference type="GO" id="GO:0005886">
    <property type="term" value="C:plasma membrane"/>
    <property type="evidence" value="ECO:0007669"/>
    <property type="project" value="UniProtKB-SubCell"/>
</dbReference>
<evidence type="ECO:0000256" key="6">
    <source>
        <dbReference type="RuleBase" id="RU363076"/>
    </source>
</evidence>
<protein>
    <recommendedName>
        <fullName evidence="6">SURF1-like protein</fullName>
    </recommendedName>
</protein>
<evidence type="ECO:0000313" key="8">
    <source>
        <dbReference type="Proteomes" id="UP000237351"/>
    </source>
</evidence>
<evidence type="ECO:0000313" key="7">
    <source>
        <dbReference type="EMBL" id="ARN85146.1"/>
    </source>
</evidence>
<keyword evidence="6" id="KW-1003">Cell membrane</keyword>
<organism evidence="7 8">
    <name type="scientific">Candidatus Nucleicultrix amoebiphila FS5</name>
    <dbReference type="NCBI Taxonomy" id="1414854"/>
    <lineage>
        <taxon>Bacteria</taxon>
        <taxon>Pseudomonadati</taxon>
        <taxon>Pseudomonadota</taxon>
        <taxon>Alphaproteobacteria</taxon>
        <taxon>Holosporales</taxon>
        <taxon>Candidatus Nucleicultricaceae</taxon>
        <taxon>Candidatus Nucleicultrix</taxon>
    </lineage>
</organism>
<gene>
    <name evidence="7" type="ORF">GQ61_07460</name>
</gene>
<dbReference type="PROSITE" id="PS50895">
    <property type="entry name" value="SURF1"/>
    <property type="match status" value="1"/>
</dbReference>
<dbReference type="RefSeq" id="WP_085784686.1">
    <property type="nucleotide sequence ID" value="NZ_CP008743.1"/>
</dbReference>
<evidence type="ECO:0000256" key="1">
    <source>
        <dbReference type="ARBA" id="ARBA00004370"/>
    </source>
</evidence>
<dbReference type="PANTHER" id="PTHR23427">
    <property type="entry name" value="SURFEIT LOCUS PROTEIN"/>
    <property type="match status" value="1"/>
</dbReference>
<dbReference type="Pfam" id="PF02104">
    <property type="entry name" value="SURF1"/>
    <property type="match status" value="1"/>
</dbReference>
<evidence type="ECO:0000256" key="2">
    <source>
        <dbReference type="ARBA" id="ARBA00007165"/>
    </source>
</evidence>
<comment type="subcellular location">
    <subcellularLocation>
        <location evidence="6">Cell membrane</location>
        <topology evidence="6">Multi-pass membrane protein</topology>
    </subcellularLocation>
    <subcellularLocation>
        <location evidence="1">Membrane</location>
    </subcellularLocation>
</comment>
<accession>A0A1W6N5Y4</accession>
<name>A0A1W6N5Y4_9PROT</name>
<dbReference type="KEGG" id="naf:GQ61_07460"/>
<comment type="similarity">
    <text evidence="2 6">Belongs to the SURF1 family.</text>
</comment>
<comment type="caution">
    <text evidence="6">Lacks conserved residue(s) required for the propagation of feature annotation.</text>
</comment>
<keyword evidence="4 6" id="KW-1133">Transmembrane helix</keyword>
<dbReference type="EMBL" id="CP008743">
    <property type="protein sequence ID" value="ARN85146.1"/>
    <property type="molecule type" value="Genomic_DNA"/>
</dbReference>
<reference evidence="7 8" key="1">
    <citation type="submission" date="2014-06" db="EMBL/GenBank/DDBJ databases">
        <title>The genome of the endonuclear symbiont Nucleicultrix amoebiphila.</title>
        <authorList>
            <person name="Schulz F."/>
            <person name="Horn M."/>
        </authorList>
    </citation>
    <scope>NUCLEOTIDE SEQUENCE [LARGE SCALE GENOMIC DNA]</scope>
    <source>
        <strain evidence="7 8">FS5</strain>
    </source>
</reference>
<dbReference type="CDD" id="cd06662">
    <property type="entry name" value="SURF1"/>
    <property type="match status" value="1"/>
</dbReference>
<evidence type="ECO:0000256" key="5">
    <source>
        <dbReference type="ARBA" id="ARBA00023136"/>
    </source>
</evidence>
<dbReference type="AlphaFoldDB" id="A0A1W6N5Y4"/>